<dbReference type="Pfam" id="PF00078">
    <property type="entry name" value="RVT_1"/>
    <property type="match status" value="1"/>
</dbReference>
<evidence type="ECO:0000313" key="7">
    <source>
        <dbReference type="Proteomes" id="UP001152797"/>
    </source>
</evidence>
<evidence type="ECO:0000259" key="3">
    <source>
        <dbReference type="Pfam" id="PF00078"/>
    </source>
</evidence>
<reference evidence="5" key="2">
    <citation type="submission" date="2024-04" db="EMBL/GenBank/DDBJ databases">
        <authorList>
            <person name="Chen Y."/>
            <person name="Shah S."/>
            <person name="Dougan E. K."/>
            <person name="Thang M."/>
            <person name="Chan C."/>
        </authorList>
    </citation>
    <scope>NUCLEOTIDE SEQUENCE [LARGE SCALE GENOMIC DNA]</scope>
</reference>
<evidence type="ECO:0000313" key="6">
    <source>
        <dbReference type="EMBL" id="CAL4768536.1"/>
    </source>
</evidence>
<evidence type="ECO:0000256" key="1">
    <source>
        <dbReference type="SAM" id="Coils"/>
    </source>
</evidence>
<dbReference type="OrthoDB" id="425384at2759"/>
<protein>
    <submittedName>
        <fullName evidence="6">Dinoflagellate viral nucleoprotein 5 (DNVP5)</fullName>
    </submittedName>
</protein>
<feature type="coiled-coil region" evidence="1">
    <location>
        <begin position="361"/>
        <end position="388"/>
    </location>
</feature>
<dbReference type="GO" id="GO:0051276">
    <property type="term" value="P:chromosome organization"/>
    <property type="evidence" value="ECO:0007669"/>
    <property type="project" value="InterPro"/>
</dbReference>
<comment type="caution">
    <text evidence="4">The sequence shown here is derived from an EMBL/GenBank/DDBJ whole genome shotgun (WGS) entry which is preliminary data.</text>
</comment>
<keyword evidence="6" id="KW-0946">Virion</keyword>
<dbReference type="Pfam" id="PF19060">
    <property type="entry name" value="DVNP"/>
    <property type="match status" value="1"/>
</dbReference>
<accession>A0A9P1BXD9</accession>
<dbReference type="EMBL" id="CAMXCT030000618">
    <property type="protein sequence ID" value="CAL4768536.1"/>
    <property type="molecule type" value="Genomic_DNA"/>
</dbReference>
<dbReference type="SUPFAM" id="SSF56672">
    <property type="entry name" value="DNA/RNA polymerases"/>
    <property type="match status" value="1"/>
</dbReference>
<gene>
    <name evidence="4" type="ORF">C1SCF055_LOCUS9036</name>
</gene>
<dbReference type="Gene3D" id="3.60.10.10">
    <property type="entry name" value="Endonuclease/exonuclease/phosphatase"/>
    <property type="match status" value="1"/>
</dbReference>
<feature type="region of interest" description="Disordered" evidence="2">
    <location>
        <begin position="1825"/>
        <end position="1860"/>
    </location>
</feature>
<feature type="compositionally biased region" description="Basic and acidic residues" evidence="2">
    <location>
        <begin position="1849"/>
        <end position="1860"/>
    </location>
</feature>
<feature type="coiled-coil region" evidence="1">
    <location>
        <begin position="136"/>
        <end position="177"/>
    </location>
</feature>
<keyword evidence="7" id="KW-1185">Reference proteome</keyword>
<dbReference type="InterPro" id="IPR036691">
    <property type="entry name" value="Endo/exonu/phosph_ase_sf"/>
</dbReference>
<feature type="compositionally biased region" description="Basic and acidic residues" evidence="2">
    <location>
        <begin position="746"/>
        <end position="758"/>
    </location>
</feature>
<sequence length="1860" mass="207857">MALPMKKSVMKSMKAMKKTTTMKSMKAMKKKAVSKIAKGKLAKVVVFKGNKEKTASGHKKSDLMINKRNKIVTKKQNAAGKKAFKHISGWNTAVIKARKELGIKGFCAVNGKTAQGKALYAKAKAIYALTDAVNINREQENLHRKSRNSARELEQLYQNLQDRCTGLQETARRLEQDVFPGLASSMQSHERRAQNLKEVVASSETGLSEMAKLLEGQERRTFNLGEALSNAGKELLHLTNRLEDSGQMISDQLRQMDAMYLTKPSEARTMGEMSNKDNDAIWKALRELQELVVHESEHRAAGLREVLGVLGRDTEQLRSDLNRHETEIEGRYKADSLKIRQHITESQAADPMETCALQSRIAEYDQHTERLEKRLDALSNALTAERNARIEAFLWIEEQVREAHAAIPGHLSSPPRFISSPAPVVRNDSPEEPVMNQSLNRIKALEARYDQRKLGGSEVMNGSPRQPTTAAMDKLRGQLDGLRAELKGGGAMIAPGVPLLSPRQPQLILRPAEVVSISSPRLVQAQTQLPLGMSEARPPRVVTYTPPPVTAATVPLTTNVPAQASSYTPLVGVDTSREGLGPALSTEADGMDAFQSGPLALPRWHSRKLQRLIRKHGFRVLGAYNQTHTLGLTLPPRLRKRKRIRKNRCKPKSNSQTLEASAMHQYSNASCAHATLAFAEGPMQEDPVRHQTYWRDCGPCLKARHGQHGCNTTSLLQSLKSLVTQAQQRPSFDLCHGLSELVAEEKTRRQTGQGKDEYESLWDGHAPGRGAKDGNEDDSWHGTFEDYLEQIQKQGCWATYLECFALSAALYRTILILNDWGEVWHFVQEGHDDAICLFYQEHIGHYEFLDGPVEAELRHWSVQHAGAKGARAAGGKQPCPVKVSPKRHPELSSRCTKIIRKARWWAQLRQKWPTAVTACIDAWRLNRVEVQALEKQAREKHTKGWQAVTPLTKCRWYRSLVEDGDVEPNPGPNGHLLQKLLIGFCNCGGHDAAYQALAAMIPSKPHVIGLAEICASPWQGKKLRERLEADGYRTWLACTLPKISARGHSYCVGGIIVAIRQEVKGHAVEQFLHEDGESNHVDLESFVVSIGWRRPSTDNAGNWMEDIAQSCLHATAREVPWLGIADWNLTPDQNPLAAGGAGLCAVRDHRSELTPSRWNSTRCIDYAVSNLSNINDLQASFAPDRVSDHKILYFRGKLKVSTEVGRLLQPTQDCSKPPGVSQAEWRKALEEEWEAVIPPLALAGGADEEWQSFNRAAERCALRARARFQHPLNRGTIYRPKGSQPQLMKVGSHVKFKQAEGTFRQRSLAKFVGRLTEAIKQQPRVDQKLLVALNRTWPEQIPHDVSWDNALATAQKLLATEKGRLRAQTISKWRRRILQNDRYVTQWLKQQVFVLPPALLAEATGPGEERAATNSPNDALEAMSTFWKRIWNRDALPEELQRLRSQQLSRLPGAPMPGSWQLTAEELLQAARKKTTESCGPDGWSAAEVCHWPIAAWRILLLLWERWIAANQFPEVWRHSRQVMLPKAEGPFGQVRVEDMRWHSGILMSLDQAKCFDHVIPELAVGLLPHAGMHPEWIRHLQWTWSDQHRWMQFGRHTANSLERVSTSIPQGCAMAPIALVVLMLEATCAVQTLQLGPEVLTQSVYVDDRAIACSSPQLAVLALQTWQHWSQRLGLRENLHKMQIVCKSVQKRAAMIASGIDPQIFVESTRVLGVDFCSQREALPPTAQKRVDTAWKILPRLTLLRVGQAFKELLYRTRCAKPHLARWQPEGLSVFPGIAVLEAMEDPNNQEAALVGIAANAGKAARAWAVDVLGDCCKIGGATGADDSDMEANSTKRPNKAMSAEPKAAAKLDHNTSRD</sequence>
<keyword evidence="6" id="KW-0543">Viral nucleoprotein</keyword>
<dbReference type="Proteomes" id="UP001152797">
    <property type="component" value="Unassembled WGS sequence"/>
</dbReference>
<name>A0A9P1BXD9_9DINO</name>
<dbReference type="EMBL" id="CAMXCT020000618">
    <property type="protein sequence ID" value="CAL1134599.1"/>
    <property type="molecule type" value="Genomic_DNA"/>
</dbReference>
<dbReference type="InterPro" id="IPR043928">
    <property type="entry name" value="DNVP"/>
</dbReference>
<organism evidence="4">
    <name type="scientific">Cladocopium goreaui</name>
    <dbReference type="NCBI Taxonomy" id="2562237"/>
    <lineage>
        <taxon>Eukaryota</taxon>
        <taxon>Sar</taxon>
        <taxon>Alveolata</taxon>
        <taxon>Dinophyceae</taxon>
        <taxon>Suessiales</taxon>
        <taxon>Symbiodiniaceae</taxon>
        <taxon>Cladocopium</taxon>
    </lineage>
</organism>
<feature type="region of interest" description="Disordered" evidence="2">
    <location>
        <begin position="746"/>
        <end position="775"/>
    </location>
</feature>
<dbReference type="CDD" id="cd22744">
    <property type="entry name" value="OTU"/>
    <property type="match status" value="1"/>
</dbReference>
<dbReference type="Gene3D" id="3.90.70.80">
    <property type="match status" value="1"/>
</dbReference>
<evidence type="ECO:0000313" key="4">
    <source>
        <dbReference type="EMBL" id="CAI3981224.1"/>
    </source>
</evidence>
<reference evidence="4" key="1">
    <citation type="submission" date="2022-10" db="EMBL/GenBank/DDBJ databases">
        <authorList>
            <person name="Chen Y."/>
            <person name="Dougan E. K."/>
            <person name="Chan C."/>
            <person name="Rhodes N."/>
            <person name="Thang M."/>
        </authorList>
    </citation>
    <scope>NUCLEOTIDE SEQUENCE</scope>
</reference>
<dbReference type="EMBL" id="CAMXCT010000618">
    <property type="protein sequence ID" value="CAI3981224.1"/>
    <property type="molecule type" value="Genomic_DNA"/>
</dbReference>
<feature type="domain" description="Reverse transcriptase" evidence="3">
    <location>
        <begin position="1542"/>
        <end position="1706"/>
    </location>
</feature>
<evidence type="ECO:0000313" key="5">
    <source>
        <dbReference type="EMBL" id="CAL1134599.1"/>
    </source>
</evidence>
<dbReference type="InterPro" id="IPR000477">
    <property type="entry name" value="RT_dom"/>
</dbReference>
<dbReference type="InterPro" id="IPR043502">
    <property type="entry name" value="DNA/RNA_pol_sf"/>
</dbReference>
<dbReference type="GO" id="GO:0003677">
    <property type="term" value="F:DNA binding"/>
    <property type="evidence" value="ECO:0007669"/>
    <property type="project" value="InterPro"/>
</dbReference>
<keyword evidence="1" id="KW-0175">Coiled coil</keyword>
<evidence type="ECO:0000256" key="2">
    <source>
        <dbReference type="SAM" id="MobiDB-lite"/>
    </source>
</evidence>
<dbReference type="SUPFAM" id="SSF56219">
    <property type="entry name" value="DNase I-like"/>
    <property type="match status" value="1"/>
</dbReference>
<proteinExistence type="predicted"/>